<organism evidence="2 3">
    <name type="scientific">Gemmatimonas groenlandica</name>
    <dbReference type="NCBI Taxonomy" id="2732249"/>
    <lineage>
        <taxon>Bacteria</taxon>
        <taxon>Pseudomonadati</taxon>
        <taxon>Gemmatimonadota</taxon>
        <taxon>Gemmatimonadia</taxon>
        <taxon>Gemmatimonadales</taxon>
        <taxon>Gemmatimonadaceae</taxon>
        <taxon>Gemmatimonas</taxon>
    </lineage>
</organism>
<keyword evidence="3" id="KW-1185">Reference proteome</keyword>
<proteinExistence type="predicted"/>
<reference evidence="2 3" key="1">
    <citation type="submission" date="2020-05" db="EMBL/GenBank/DDBJ databases">
        <title>Complete genome sequence of Gemmatimonas greenlandica TET16.</title>
        <authorList>
            <person name="Zeng Y."/>
        </authorList>
    </citation>
    <scope>NUCLEOTIDE SEQUENCE [LARGE SCALE GENOMIC DNA]</scope>
    <source>
        <strain evidence="2 3">TET16</strain>
    </source>
</reference>
<dbReference type="EMBL" id="CP053085">
    <property type="protein sequence ID" value="QJR36964.1"/>
    <property type="molecule type" value="Genomic_DNA"/>
</dbReference>
<name>A0A6M4IPW3_9BACT</name>
<dbReference type="KEGG" id="ggr:HKW67_16285"/>
<gene>
    <name evidence="2" type="ORF">HKW67_16285</name>
</gene>
<evidence type="ECO:0000259" key="1">
    <source>
        <dbReference type="Pfam" id="PF13490"/>
    </source>
</evidence>
<evidence type="ECO:0000313" key="2">
    <source>
        <dbReference type="EMBL" id="QJR36964.1"/>
    </source>
</evidence>
<evidence type="ECO:0000313" key="3">
    <source>
        <dbReference type="Proteomes" id="UP000500938"/>
    </source>
</evidence>
<dbReference type="Proteomes" id="UP000500938">
    <property type="component" value="Chromosome"/>
</dbReference>
<dbReference type="RefSeq" id="WP_171226397.1">
    <property type="nucleotide sequence ID" value="NZ_CP053085.1"/>
</dbReference>
<dbReference type="AlphaFoldDB" id="A0A6M4IPW3"/>
<protein>
    <recommendedName>
        <fullName evidence="1">Putative zinc-finger domain-containing protein</fullName>
    </recommendedName>
</protein>
<accession>A0A6M4IPW3</accession>
<dbReference type="Pfam" id="PF13490">
    <property type="entry name" value="zf-HC2"/>
    <property type="match status" value="1"/>
</dbReference>
<sequence length="96" mass="10602">MTTSTDVATEPIDCRTAVQRLWDYLDHELDATRMAEVSAHVERCAACVEHFQFARTFLSALSSSQREAVGTDAPDANALRSRVVEALQREGFSAGR</sequence>
<dbReference type="InterPro" id="IPR027383">
    <property type="entry name" value="Znf_put"/>
</dbReference>
<feature type="domain" description="Putative zinc-finger" evidence="1">
    <location>
        <begin position="14"/>
        <end position="47"/>
    </location>
</feature>